<protein>
    <submittedName>
        <fullName evidence="1">Uncharacterized protein</fullName>
    </submittedName>
</protein>
<sequence length="110" mass="12707">MVKKVQSTTINMALNVAFNAVFFSLNNNYKLLLLLYIVVKISIFLDLAKDCGTKWSRKDAKAQSEDWKIMGCFAEMHIVFYYETKSLNLKREHLNTATETETETETETVN</sequence>
<reference evidence="2" key="1">
    <citation type="journal article" date="2019" name="Int. J. Syst. Evol. Microbiol.">
        <title>The Global Catalogue of Microorganisms (GCM) 10K type strain sequencing project: providing services to taxonomists for standard genome sequencing and annotation.</title>
        <authorList>
            <consortium name="The Broad Institute Genomics Platform"/>
            <consortium name="The Broad Institute Genome Sequencing Center for Infectious Disease"/>
            <person name="Wu L."/>
            <person name="Ma J."/>
        </authorList>
    </citation>
    <scope>NUCLEOTIDE SEQUENCE [LARGE SCALE GENOMIC DNA]</scope>
    <source>
        <strain evidence="2">JCM 18285</strain>
    </source>
</reference>
<accession>A0ABP9GMN5</accession>
<keyword evidence="2" id="KW-1185">Reference proteome</keyword>
<evidence type="ECO:0000313" key="2">
    <source>
        <dbReference type="Proteomes" id="UP001501302"/>
    </source>
</evidence>
<proteinExistence type="predicted"/>
<evidence type="ECO:0000313" key="1">
    <source>
        <dbReference type="EMBL" id="GAA4941713.1"/>
    </source>
</evidence>
<dbReference type="Proteomes" id="UP001501302">
    <property type="component" value="Unassembled WGS sequence"/>
</dbReference>
<comment type="caution">
    <text evidence="1">The sequence shown here is derived from an EMBL/GenBank/DDBJ whole genome shotgun (WGS) entry which is preliminary data.</text>
</comment>
<gene>
    <name evidence="1" type="ORF">GCM10023314_13380</name>
</gene>
<organism evidence="1 2">
    <name type="scientific">Algibacter agarivorans</name>
    <dbReference type="NCBI Taxonomy" id="1109741"/>
    <lineage>
        <taxon>Bacteria</taxon>
        <taxon>Pseudomonadati</taxon>
        <taxon>Bacteroidota</taxon>
        <taxon>Flavobacteriia</taxon>
        <taxon>Flavobacteriales</taxon>
        <taxon>Flavobacteriaceae</taxon>
        <taxon>Algibacter</taxon>
    </lineage>
</organism>
<name>A0ABP9GMN5_9FLAO</name>
<dbReference type="EMBL" id="BAABJJ010000014">
    <property type="protein sequence ID" value="GAA4941713.1"/>
    <property type="molecule type" value="Genomic_DNA"/>
</dbReference>